<dbReference type="AlphaFoldDB" id="A0A9E7KKN6"/>
<organism evidence="6 7">
    <name type="scientific">Musa troglodytarum</name>
    <name type="common">fe'i banana</name>
    <dbReference type="NCBI Taxonomy" id="320322"/>
    <lineage>
        <taxon>Eukaryota</taxon>
        <taxon>Viridiplantae</taxon>
        <taxon>Streptophyta</taxon>
        <taxon>Embryophyta</taxon>
        <taxon>Tracheophyta</taxon>
        <taxon>Spermatophyta</taxon>
        <taxon>Magnoliopsida</taxon>
        <taxon>Liliopsida</taxon>
        <taxon>Zingiberales</taxon>
        <taxon>Musaceae</taxon>
        <taxon>Musa</taxon>
    </lineage>
</organism>
<accession>A0A9E7KKN6</accession>
<keyword evidence="5" id="KW-0472">Membrane</keyword>
<proteinExistence type="inferred from homology"/>
<comment type="similarity">
    <text evidence="2">Belongs to the short-chain dehydrogenases/reductases (SDR) family.</text>
</comment>
<comment type="subcellular location">
    <subcellularLocation>
        <location evidence="1">Membrane</location>
        <topology evidence="1">Single-pass type II membrane protein</topology>
    </subcellularLocation>
</comment>
<feature type="transmembrane region" description="Helical" evidence="5">
    <location>
        <begin position="15"/>
        <end position="37"/>
    </location>
</feature>
<evidence type="ECO:0000256" key="1">
    <source>
        <dbReference type="ARBA" id="ARBA00004606"/>
    </source>
</evidence>
<dbReference type="GO" id="GO:0016491">
    <property type="term" value="F:oxidoreductase activity"/>
    <property type="evidence" value="ECO:0007669"/>
    <property type="project" value="UniProtKB-KW"/>
</dbReference>
<evidence type="ECO:0000256" key="2">
    <source>
        <dbReference type="ARBA" id="ARBA00006484"/>
    </source>
</evidence>
<dbReference type="EMBL" id="CP097509">
    <property type="protein sequence ID" value="URE18845.1"/>
    <property type="molecule type" value="Genomic_DNA"/>
</dbReference>
<keyword evidence="5" id="KW-1133">Transmembrane helix</keyword>
<evidence type="ECO:0000256" key="4">
    <source>
        <dbReference type="ARBA" id="ARBA00023002"/>
    </source>
</evidence>
<reference evidence="6" key="1">
    <citation type="submission" date="2022-05" db="EMBL/GenBank/DDBJ databases">
        <title>The Musa troglodytarum L. genome provides insights into the mechanism of non-climacteric behaviour and enrichment of carotenoids.</title>
        <authorList>
            <person name="Wang J."/>
        </authorList>
    </citation>
    <scope>NUCLEOTIDE SEQUENCE</scope>
    <source>
        <tissue evidence="6">Leaf</tissue>
    </source>
</reference>
<gene>
    <name evidence="6" type="ORF">MUK42_33939</name>
</gene>
<keyword evidence="7" id="KW-1185">Reference proteome</keyword>
<dbReference type="Gene3D" id="3.40.50.720">
    <property type="entry name" value="NAD(P)-binding Rossmann-like Domain"/>
    <property type="match status" value="1"/>
</dbReference>
<dbReference type="Proteomes" id="UP001055439">
    <property type="component" value="Chromosome 7"/>
</dbReference>
<dbReference type="Pfam" id="PF00106">
    <property type="entry name" value="adh_short"/>
    <property type="match status" value="1"/>
</dbReference>
<keyword evidence="4" id="KW-0560">Oxidoreductase</keyword>
<dbReference type="GO" id="GO:0016020">
    <property type="term" value="C:membrane"/>
    <property type="evidence" value="ECO:0007669"/>
    <property type="project" value="UniProtKB-SubCell"/>
</dbReference>
<dbReference type="PANTHER" id="PTHR43391">
    <property type="entry name" value="RETINOL DEHYDROGENASE-RELATED"/>
    <property type="match status" value="1"/>
</dbReference>
<sequence length="185" mass="20844">MDLVNAVLNFVVPPASMIIVAFAWPTISFLHALEWFFKTLYRENMENKVVLIPGASSAIGEQLAYEYARRKANLVLVARRENRLWGIKENARLLGAKHVLVMAADVVKEEECRRFISDTISYFGHCKFRYSDTQIRRITVANQIRADVGTTISGGLVSSKADRRLLVSLSPASIGSRMKLFIELP</sequence>
<name>A0A9E7KKN6_9LILI</name>
<protein>
    <submittedName>
        <fullName evidence="6">Uncharacterized protein</fullName>
    </submittedName>
</protein>
<evidence type="ECO:0000313" key="7">
    <source>
        <dbReference type="Proteomes" id="UP001055439"/>
    </source>
</evidence>
<keyword evidence="5" id="KW-0812">Transmembrane</keyword>
<evidence type="ECO:0000313" key="6">
    <source>
        <dbReference type="EMBL" id="URE18845.1"/>
    </source>
</evidence>
<keyword evidence="3" id="KW-0521">NADP</keyword>
<evidence type="ECO:0000256" key="3">
    <source>
        <dbReference type="ARBA" id="ARBA00022857"/>
    </source>
</evidence>
<dbReference type="InterPro" id="IPR002347">
    <property type="entry name" value="SDR_fam"/>
</dbReference>
<dbReference type="SUPFAM" id="SSF51735">
    <property type="entry name" value="NAD(P)-binding Rossmann-fold domains"/>
    <property type="match status" value="1"/>
</dbReference>
<dbReference type="GO" id="GO:0005829">
    <property type="term" value="C:cytosol"/>
    <property type="evidence" value="ECO:0007669"/>
    <property type="project" value="TreeGrafter"/>
</dbReference>
<dbReference type="OrthoDB" id="47007at2759"/>
<evidence type="ECO:0000256" key="5">
    <source>
        <dbReference type="SAM" id="Phobius"/>
    </source>
</evidence>
<dbReference type="PANTHER" id="PTHR43391:SF14">
    <property type="entry name" value="DEHYDROGENASE_REDUCTASE SDR FAMILY PROTEIN 7-LIKE"/>
    <property type="match status" value="1"/>
</dbReference>
<dbReference type="InterPro" id="IPR036291">
    <property type="entry name" value="NAD(P)-bd_dom_sf"/>
</dbReference>